<comment type="caution">
    <text evidence="5">The sequence shown here is derived from an EMBL/GenBank/DDBJ whole genome shotgun (WGS) entry which is preliminary data.</text>
</comment>
<dbReference type="OMA" id="ESAIHCK"/>
<dbReference type="GO" id="GO:0005739">
    <property type="term" value="C:mitochondrion"/>
    <property type="evidence" value="ECO:0007669"/>
    <property type="project" value="TreeGrafter"/>
</dbReference>
<dbReference type="CDD" id="cd08771">
    <property type="entry name" value="DLP_1"/>
    <property type="match status" value="1"/>
</dbReference>
<dbReference type="Gene3D" id="1.20.120.1240">
    <property type="entry name" value="Dynamin, middle domain"/>
    <property type="match status" value="1"/>
</dbReference>
<dbReference type="GO" id="GO:0016559">
    <property type="term" value="P:peroxisome fission"/>
    <property type="evidence" value="ECO:0007669"/>
    <property type="project" value="TreeGrafter"/>
</dbReference>
<evidence type="ECO:0000259" key="3">
    <source>
        <dbReference type="PROSITE" id="PS51388"/>
    </source>
</evidence>
<keyword evidence="2" id="KW-0342">GTP-binding</keyword>
<dbReference type="InterPro" id="IPR020850">
    <property type="entry name" value="GED_dom"/>
</dbReference>
<dbReference type="FunFam" id="3.40.50.300:FF:001425">
    <property type="entry name" value="Dynamin GTPase, putative"/>
    <property type="match status" value="1"/>
</dbReference>
<dbReference type="GO" id="GO:0003924">
    <property type="term" value="F:GTPase activity"/>
    <property type="evidence" value="ECO:0007669"/>
    <property type="project" value="InterPro"/>
</dbReference>
<protein>
    <submittedName>
        <fullName evidence="5">Dynamin GTPase, putative</fullName>
    </submittedName>
</protein>
<organism evidence="5 6">
    <name type="scientific">Arthroderma benhamiae (strain ATCC MYA-4681 / CBS 112371)</name>
    <name type="common">Trichophyton mentagrophytes</name>
    <dbReference type="NCBI Taxonomy" id="663331"/>
    <lineage>
        <taxon>Eukaryota</taxon>
        <taxon>Fungi</taxon>
        <taxon>Dikarya</taxon>
        <taxon>Ascomycota</taxon>
        <taxon>Pezizomycotina</taxon>
        <taxon>Eurotiomycetes</taxon>
        <taxon>Eurotiomycetidae</taxon>
        <taxon>Onygenales</taxon>
        <taxon>Arthrodermataceae</taxon>
        <taxon>Trichophyton</taxon>
    </lineage>
</organism>
<dbReference type="SUPFAM" id="SSF52540">
    <property type="entry name" value="P-loop containing nucleoside triphosphate hydrolases"/>
    <property type="match status" value="1"/>
</dbReference>
<dbReference type="GO" id="GO:0016020">
    <property type="term" value="C:membrane"/>
    <property type="evidence" value="ECO:0007669"/>
    <property type="project" value="TreeGrafter"/>
</dbReference>
<proteinExistence type="predicted"/>
<dbReference type="GO" id="GO:0005874">
    <property type="term" value="C:microtubule"/>
    <property type="evidence" value="ECO:0007669"/>
    <property type="project" value="TreeGrafter"/>
</dbReference>
<dbReference type="HOGENOM" id="CLU_008964_7_1_1"/>
<dbReference type="GeneID" id="9523854"/>
<dbReference type="RefSeq" id="XP_003011199.1">
    <property type="nucleotide sequence ID" value="XM_003011153.1"/>
</dbReference>
<dbReference type="PANTHER" id="PTHR11566:SF66">
    <property type="entry name" value="INTERFERON-INDUCED GTP-BINDING PROTEIN MX"/>
    <property type="match status" value="1"/>
</dbReference>
<dbReference type="InterPro" id="IPR045063">
    <property type="entry name" value="Dynamin_N"/>
</dbReference>
<dbReference type="GO" id="GO:0000266">
    <property type="term" value="P:mitochondrial fission"/>
    <property type="evidence" value="ECO:0007669"/>
    <property type="project" value="TreeGrafter"/>
</dbReference>
<dbReference type="AlphaFoldDB" id="D4B1Z8"/>
<dbReference type="GO" id="GO:0008017">
    <property type="term" value="F:microtubule binding"/>
    <property type="evidence" value="ECO:0007669"/>
    <property type="project" value="TreeGrafter"/>
</dbReference>
<dbReference type="KEGG" id="abe:ARB_02479"/>
<reference evidence="6" key="1">
    <citation type="journal article" date="2011" name="Genome Biol.">
        <title>Comparative and functional genomics provide insights into the pathogenicity of dermatophytic fungi.</title>
        <authorList>
            <person name="Burmester A."/>
            <person name="Shelest E."/>
            <person name="Gloeckner G."/>
            <person name="Heddergott C."/>
            <person name="Schindler S."/>
            <person name="Staib P."/>
            <person name="Heidel A."/>
            <person name="Felder M."/>
            <person name="Petzold A."/>
            <person name="Szafranski K."/>
            <person name="Feuermann M."/>
            <person name="Pedruzzi I."/>
            <person name="Priebe S."/>
            <person name="Groth M."/>
            <person name="Winkler R."/>
            <person name="Li W."/>
            <person name="Kniemeyer O."/>
            <person name="Schroeckh V."/>
            <person name="Hertweck C."/>
            <person name="Hube B."/>
            <person name="White T.C."/>
            <person name="Platzer M."/>
            <person name="Guthke R."/>
            <person name="Heitman J."/>
            <person name="Woestemeyer J."/>
            <person name="Zipfel P.F."/>
            <person name="Monod M."/>
            <person name="Brakhage A.A."/>
        </authorList>
    </citation>
    <scope>NUCLEOTIDE SEQUENCE [LARGE SCALE GENOMIC DNA]</scope>
    <source>
        <strain evidence="6">ATCC MYA-4681 / CBS 112371</strain>
    </source>
</reference>
<dbReference type="EMBL" id="ABSU01000028">
    <property type="protein sequence ID" value="EFE30559.1"/>
    <property type="molecule type" value="Genomic_DNA"/>
</dbReference>
<evidence type="ECO:0000313" key="6">
    <source>
        <dbReference type="Proteomes" id="UP000008866"/>
    </source>
</evidence>
<keyword evidence="6" id="KW-1185">Reference proteome</keyword>
<dbReference type="InterPro" id="IPR027417">
    <property type="entry name" value="P-loop_NTPase"/>
</dbReference>
<dbReference type="Pfam" id="PF00350">
    <property type="entry name" value="Dynamin_N"/>
    <property type="match status" value="1"/>
</dbReference>
<keyword evidence="1" id="KW-0547">Nucleotide-binding</keyword>
<sequence length="726" mass="82747">MEAIMATESLVGLQSIEQRDLMNLVDRLRRAGLSSVLQLPQIVVCGDQSSGKSSVLEAITEIPFPRKENLCTRFATEIIMRRDVESAIHCKINPDTGRTEEEKLELRKFSKSIHDFTELPSIIDDATNAMGLGDKVAFSRDVLSVEICGPDLPQLTVVDLPGLIHSANKTQSDEDVELIKSLVESYISQKRTIILAVISAKNDYANQVILKNCRLFDPNGARTLGVVTKPDFLRPGSENEKSWLDLVRNRDIYFELGWHLLKNRSDDEHQLSFAERNSKERVFFNTGNYNELPQSVKGIDSLRQRLSELLFNHLKRELPILKEELDKMANSVHIELEHLGRSRATIADQRAYLADFFGSANDLVAMGINGNYEEKFFNAVNVTKNIDGKENSSRLRAVVQYLNSRFADLMNQKGHKYYVYGCDGQSENKSSEEGSPEDDFISPAVRSSLGAVENLTRKEAVKRIVQVIKRNRGRELPGTFNPMLTSHLFWEQSSGWKAIAQDHANNVALKCKDFLVQVLEYTATPELMSRIMTLTVVPALRAAHEAALNELERINDDRKRHPITYNHYFTDTLQKTRTQYWVDKVRNLAKQSAVHVSEKTGTGEPKFQTKEYFKPDKFLSGIDSLVEKNMDKFAAEQALDTLNAYYKTERKYFIDVIAKQVVERHLVAPLNEIFAPRVLARYSDKQIHFLAAETIDMIRRREHLESRYKILKEGQEAFYMAMGQGE</sequence>
<name>D4B1Z8_ARTBC</name>
<evidence type="ECO:0000259" key="4">
    <source>
        <dbReference type="PROSITE" id="PS51718"/>
    </source>
</evidence>
<evidence type="ECO:0000313" key="5">
    <source>
        <dbReference type="EMBL" id="EFE30559.1"/>
    </source>
</evidence>
<evidence type="ECO:0000256" key="1">
    <source>
        <dbReference type="ARBA" id="ARBA00022741"/>
    </source>
</evidence>
<dbReference type="GO" id="GO:0006897">
    <property type="term" value="P:endocytosis"/>
    <property type="evidence" value="ECO:0007669"/>
    <property type="project" value="TreeGrafter"/>
</dbReference>
<dbReference type="InterPro" id="IPR022812">
    <property type="entry name" value="Dynamin"/>
</dbReference>
<dbReference type="PANTHER" id="PTHR11566">
    <property type="entry name" value="DYNAMIN"/>
    <property type="match status" value="1"/>
</dbReference>
<dbReference type="eggNOG" id="KOG0446">
    <property type="taxonomic scope" value="Eukaryota"/>
</dbReference>
<dbReference type="InterPro" id="IPR001401">
    <property type="entry name" value="Dynamin_GTPase"/>
</dbReference>
<feature type="domain" description="GED" evidence="3">
    <location>
        <begin position="635"/>
        <end position="726"/>
    </location>
</feature>
<dbReference type="Gene3D" id="3.40.50.300">
    <property type="entry name" value="P-loop containing nucleotide triphosphate hydrolases"/>
    <property type="match status" value="1"/>
</dbReference>
<dbReference type="GO" id="GO:0048312">
    <property type="term" value="P:intracellular distribution of mitochondria"/>
    <property type="evidence" value="ECO:0007669"/>
    <property type="project" value="TreeGrafter"/>
</dbReference>
<dbReference type="InterPro" id="IPR030381">
    <property type="entry name" value="G_DYNAMIN_dom"/>
</dbReference>
<feature type="domain" description="Dynamin-type G" evidence="4">
    <location>
        <begin position="36"/>
        <end position="319"/>
    </location>
</feature>
<dbReference type="Pfam" id="PF01031">
    <property type="entry name" value="Dynamin_M"/>
    <property type="match status" value="1"/>
</dbReference>
<dbReference type="PRINTS" id="PR00195">
    <property type="entry name" value="DYNAMIN"/>
</dbReference>
<dbReference type="InterPro" id="IPR000375">
    <property type="entry name" value="Dynamin_stalk"/>
</dbReference>
<dbReference type="GO" id="GO:0005525">
    <property type="term" value="F:GTP binding"/>
    <property type="evidence" value="ECO:0007669"/>
    <property type="project" value="InterPro"/>
</dbReference>
<evidence type="ECO:0000256" key="2">
    <source>
        <dbReference type="ARBA" id="ARBA00023134"/>
    </source>
</evidence>
<dbReference type="PROSITE" id="PS51718">
    <property type="entry name" value="G_DYNAMIN_2"/>
    <property type="match status" value="1"/>
</dbReference>
<accession>D4B1Z8</accession>
<dbReference type="Proteomes" id="UP000008866">
    <property type="component" value="Unassembled WGS sequence"/>
</dbReference>
<dbReference type="SMART" id="SM00053">
    <property type="entry name" value="DYNc"/>
    <property type="match status" value="1"/>
</dbReference>
<gene>
    <name evidence="5" type="ORF">ARB_02479</name>
</gene>
<dbReference type="PROSITE" id="PS51388">
    <property type="entry name" value="GED"/>
    <property type="match status" value="1"/>
</dbReference>
<dbReference type="STRING" id="663331.D4B1Z8"/>